<feature type="domain" description="Galactokinase N-terminal" evidence="8">
    <location>
        <begin position="24"/>
        <end position="72"/>
    </location>
</feature>
<keyword evidence="3" id="KW-0547">Nucleotide-binding</keyword>
<sequence length="456" mass="50356">MADNPPRVRKLLEAEHERYADLRQKFKDRYGHDPVFYARSPGRVNLIGEHIDYCGYAVLPMAVEQDIVLAVSNNAENIILANTDPAFEEMSCKAADVTIDKSDRRWHNYALCGIKGVMEHAGQTSAKGFNALVVGRIPKSAGLSSSSALVCCAALAMAHVNGWKFTMRELSELTAKCERYIGTEGGGMDQAISLMAQHGMAKLIEFNPLRTTDVHLPSGAAFVVSNSLAEHNKAATSDFNTRVIECRIAMQIIAKSKGLPWRQIRRLGDLQIELGASLQNMQKMVLEELHTKPYHKDEVCKILEVTTEELAETSLSENTLEVCEFKLQDRARHVYSEASRVLQFKEMCDNPPLDALKQLGRLMDESHASCRDLYQCSHPEVDTLVQACKEAGAEGSRMTGAGWGGCTVSLVEANSVMSLLTKVRDTYYAPNPAKASRVKDALFATQPGHGAMIYED</sequence>
<dbReference type="PROSITE" id="PS00106">
    <property type="entry name" value="GALACTOKINASE"/>
    <property type="match status" value="1"/>
</dbReference>
<dbReference type="InterPro" id="IPR013750">
    <property type="entry name" value="GHMP_kinase_C_dom"/>
</dbReference>
<dbReference type="InterPro" id="IPR019741">
    <property type="entry name" value="Galactokinase_CS"/>
</dbReference>
<dbReference type="GO" id="GO:0006012">
    <property type="term" value="P:galactose metabolic process"/>
    <property type="evidence" value="ECO:0007669"/>
    <property type="project" value="InterPro"/>
</dbReference>
<dbReference type="GO" id="GO:0004335">
    <property type="term" value="F:galactokinase activity"/>
    <property type="evidence" value="ECO:0007669"/>
    <property type="project" value="InterPro"/>
</dbReference>
<keyword evidence="10" id="KW-1185">Reference proteome</keyword>
<dbReference type="FunFam" id="1.20.1440.340:FF:000001">
    <property type="entry name" value="N-acetylgalactosamine kinase isoform 2"/>
    <property type="match status" value="1"/>
</dbReference>
<dbReference type="PRINTS" id="PR00473">
    <property type="entry name" value="GALCTOKINASE"/>
</dbReference>
<keyword evidence="5" id="KW-0067">ATP-binding</keyword>
<dbReference type="Pfam" id="PF10509">
    <property type="entry name" value="GalKase_gal_bdg"/>
    <property type="match status" value="1"/>
</dbReference>
<evidence type="ECO:0000256" key="3">
    <source>
        <dbReference type="ARBA" id="ARBA00022741"/>
    </source>
</evidence>
<dbReference type="InterPro" id="IPR020568">
    <property type="entry name" value="Ribosomal_Su5_D2-typ_SF"/>
</dbReference>
<feature type="domain" description="GHMP kinase N-terminal" evidence="6">
    <location>
        <begin position="108"/>
        <end position="196"/>
    </location>
</feature>
<organism evidence="9 10">
    <name type="scientific">Littorina saxatilis</name>
    <dbReference type="NCBI Taxonomy" id="31220"/>
    <lineage>
        <taxon>Eukaryota</taxon>
        <taxon>Metazoa</taxon>
        <taxon>Spiralia</taxon>
        <taxon>Lophotrochozoa</taxon>
        <taxon>Mollusca</taxon>
        <taxon>Gastropoda</taxon>
        <taxon>Caenogastropoda</taxon>
        <taxon>Littorinimorpha</taxon>
        <taxon>Littorinoidea</taxon>
        <taxon>Littorinidae</taxon>
        <taxon>Littorina</taxon>
    </lineage>
</organism>
<dbReference type="Proteomes" id="UP001374579">
    <property type="component" value="Unassembled WGS sequence"/>
</dbReference>
<dbReference type="AlphaFoldDB" id="A0AAN9C395"/>
<dbReference type="Gene3D" id="3.30.70.3170">
    <property type="match status" value="1"/>
</dbReference>
<dbReference type="EMBL" id="JBAMIC010000001">
    <property type="protein sequence ID" value="KAK7116532.1"/>
    <property type="molecule type" value="Genomic_DNA"/>
</dbReference>
<dbReference type="InterPro" id="IPR006203">
    <property type="entry name" value="GHMP_knse_ATP-bd_CS"/>
</dbReference>
<dbReference type="InterPro" id="IPR000705">
    <property type="entry name" value="Galactokinase"/>
</dbReference>
<dbReference type="InterPro" id="IPR014721">
    <property type="entry name" value="Ribsml_uS5_D2-typ_fold_subgr"/>
</dbReference>
<dbReference type="Pfam" id="PF08544">
    <property type="entry name" value="GHMP_kinases_C"/>
    <property type="match status" value="1"/>
</dbReference>
<evidence type="ECO:0000259" key="8">
    <source>
        <dbReference type="Pfam" id="PF10509"/>
    </source>
</evidence>
<evidence type="ECO:0000259" key="7">
    <source>
        <dbReference type="Pfam" id="PF08544"/>
    </source>
</evidence>
<protein>
    <recommendedName>
        <fullName evidence="11">N-acetylgalactosamine kinase</fullName>
    </recommendedName>
</protein>
<evidence type="ECO:0000256" key="2">
    <source>
        <dbReference type="ARBA" id="ARBA00022679"/>
    </source>
</evidence>
<keyword evidence="4" id="KW-0418">Kinase</keyword>
<comment type="similarity">
    <text evidence="1">Belongs to the GHMP kinase family. GalK subfamily.</text>
</comment>
<gene>
    <name evidence="9" type="ORF">V1264_002198</name>
</gene>
<dbReference type="GO" id="GO:0005829">
    <property type="term" value="C:cytosol"/>
    <property type="evidence" value="ECO:0007669"/>
    <property type="project" value="TreeGrafter"/>
</dbReference>
<dbReference type="Pfam" id="PF00288">
    <property type="entry name" value="GHMP_kinases_N"/>
    <property type="match status" value="1"/>
</dbReference>
<dbReference type="PRINTS" id="PR00959">
    <property type="entry name" value="MEVGALKINASE"/>
</dbReference>
<dbReference type="PANTHER" id="PTHR10457:SF7">
    <property type="entry name" value="GALACTOKINASE-RELATED"/>
    <property type="match status" value="1"/>
</dbReference>
<evidence type="ECO:0000256" key="1">
    <source>
        <dbReference type="ARBA" id="ARBA00006566"/>
    </source>
</evidence>
<accession>A0AAN9C395</accession>
<comment type="caution">
    <text evidence="9">The sequence shown here is derived from an EMBL/GenBank/DDBJ whole genome shotgun (WGS) entry which is preliminary data.</text>
</comment>
<evidence type="ECO:0000256" key="4">
    <source>
        <dbReference type="ARBA" id="ARBA00022777"/>
    </source>
</evidence>
<feature type="domain" description="GHMP kinase C-terminal" evidence="7">
    <location>
        <begin position="356"/>
        <end position="427"/>
    </location>
</feature>
<keyword evidence="2" id="KW-0808">Transferase</keyword>
<dbReference type="SUPFAM" id="SSF55060">
    <property type="entry name" value="GHMP Kinase, C-terminal domain"/>
    <property type="match status" value="1"/>
</dbReference>
<evidence type="ECO:0000256" key="5">
    <source>
        <dbReference type="ARBA" id="ARBA00022840"/>
    </source>
</evidence>
<evidence type="ECO:0000313" key="10">
    <source>
        <dbReference type="Proteomes" id="UP001374579"/>
    </source>
</evidence>
<dbReference type="SUPFAM" id="SSF54211">
    <property type="entry name" value="Ribosomal protein S5 domain 2-like"/>
    <property type="match status" value="1"/>
</dbReference>
<evidence type="ECO:0000259" key="6">
    <source>
        <dbReference type="Pfam" id="PF00288"/>
    </source>
</evidence>
<dbReference type="InterPro" id="IPR006206">
    <property type="entry name" value="Mevalonate/galactokinase"/>
</dbReference>
<dbReference type="Gene3D" id="1.20.1440.340">
    <property type="match status" value="1"/>
</dbReference>
<reference evidence="9 10" key="1">
    <citation type="submission" date="2024-02" db="EMBL/GenBank/DDBJ databases">
        <title>Chromosome-scale genome assembly of the rough periwinkle Littorina saxatilis.</title>
        <authorList>
            <person name="De Jode A."/>
            <person name="Faria R."/>
            <person name="Formenti G."/>
            <person name="Sims Y."/>
            <person name="Smith T.P."/>
            <person name="Tracey A."/>
            <person name="Wood J.M.D."/>
            <person name="Zagrodzka Z.B."/>
            <person name="Johannesson K."/>
            <person name="Butlin R.K."/>
            <person name="Leder E.H."/>
        </authorList>
    </citation>
    <scope>NUCLEOTIDE SEQUENCE [LARGE SCALE GENOMIC DNA]</scope>
    <source>
        <strain evidence="9">Snail1</strain>
        <tissue evidence="9">Muscle</tissue>
    </source>
</reference>
<dbReference type="InterPro" id="IPR006204">
    <property type="entry name" value="GHMP_kinase_N_dom"/>
</dbReference>
<name>A0AAN9C395_9CAEN</name>
<dbReference type="PANTHER" id="PTHR10457">
    <property type="entry name" value="MEVALONATE KINASE/GALACTOKINASE"/>
    <property type="match status" value="1"/>
</dbReference>
<dbReference type="Gene3D" id="3.30.230.10">
    <property type="match status" value="1"/>
</dbReference>
<proteinExistence type="inferred from homology"/>
<dbReference type="PIRSF" id="PIRSF000530">
    <property type="entry name" value="Galactokinase"/>
    <property type="match status" value="1"/>
</dbReference>
<dbReference type="InterPro" id="IPR036554">
    <property type="entry name" value="GHMP_kinase_C_sf"/>
</dbReference>
<dbReference type="NCBIfam" id="TIGR00131">
    <property type="entry name" value="gal_kin"/>
    <property type="match status" value="1"/>
</dbReference>
<dbReference type="GO" id="GO:0005524">
    <property type="term" value="F:ATP binding"/>
    <property type="evidence" value="ECO:0007669"/>
    <property type="project" value="UniProtKB-KW"/>
</dbReference>
<evidence type="ECO:0000313" key="9">
    <source>
        <dbReference type="EMBL" id="KAK7116532.1"/>
    </source>
</evidence>
<dbReference type="PROSITE" id="PS00627">
    <property type="entry name" value="GHMP_KINASES_ATP"/>
    <property type="match status" value="1"/>
</dbReference>
<dbReference type="InterPro" id="IPR019539">
    <property type="entry name" value="GalKase_N"/>
</dbReference>
<evidence type="ECO:0008006" key="11">
    <source>
        <dbReference type="Google" id="ProtNLM"/>
    </source>
</evidence>